<sequence length="71" mass="8898">MDDSSNEEMTLERRKQIFQEELEVLWERRLIPKTEYIRISRAYDRHFQRALYKQKRLDNEKSKLFSKQGQY</sequence>
<dbReference type="EMBL" id="CP030926">
    <property type="protein sequence ID" value="AXN39561.1"/>
    <property type="molecule type" value="Genomic_DNA"/>
</dbReference>
<dbReference type="Proteomes" id="UP000260457">
    <property type="component" value="Chromosome"/>
</dbReference>
<dbReference type="GeneID" id="95399547"/>
<proteinExistence type="predicted"/>
<gene>
    <name evidence="1" type="ORF">DTO10_15025</name>
</gene>
<evidence type="ECO:0000313" key="2">
    <source>
        <dbReference type="Proteomes" id="UP000260457"/>
    </source>
</evidence>
<accession>A0ABM6XM83</accession>
<reference evidence="1 2" key="1">
    <citation type="submission" date="2018-07" db="EMBL/GenBank/DDBJ databases">
        <title>The molecular basis for the intramolecular migration of carboxyl group in the catabolism of para-hydroxybenzoate via gentisate.</title>
        <authorList>
            <person name="Zhao H."/>
            <person name="Xu Y."/>
            <person name="Lin S."/>
            <person name="Spain J.C."/>
            <person name="Zhou N.-Y."/>
        </authorList>
    </citation>
    <scope>NUCLEOTIDE SEQUENCE [LARGE SCALE GENOMIC DNA]</scope>
    <source>
        <strain evidence="1 2">PHB-7a</strain>
    </source>
</reference>
<evidence type="ECO:0000313" key="1">
    <source>
        <dbReference type="EMBL" id="AXN39561.1"/>
    </source>
</evidence>
<protein>
    <submittedName>
        <fullName evidence="1">Uncharacterized protein</fullName>
    </submittedName>
</protein>
<name>A0ABM6XM83_9BACI</name>
<organism evidence="1 2">
    <name type="scientific">Peribacillus butanolivorans</name>
    <dbReference type="NCBI Taxonomy" id="421767"/>
    <lineage>
        <taxon>Bacteria</taxon>
        <taxon>Bacillati</taxon>
        <taxon>Bacillota</taxon>
        <taxon>Bacilli</taxon>
        <taxon>Bacillales</taxon>
        <taxon>Bacillaceae</taxon>
        <taxon>Peribacillus</taxon>
    </lineage>
</organism>
<keyword evidence="2" id="KW-1185">Reference proteome</keyword>
<dbReference type="RefSeq" id="WP_116821411.1">
    <property type="nucleotide sequence ID" value="NZ_CP030926.1"/>
</dbReference>